<dbReference type="Gene3D" id="3.90.550.50">
    <property type="match status" value="1"/>
</dbReference>
<accession>A0A7M7HJZ5</accession>
<evidence type="ECO:0000256" key="7">
    <source>
        <dbReference type="ARBA" id="ARBA00022989"/>
    </source>
</evidence>
<organism evidence="11 12">
    <name type="scientific">Strongylocentrotus purpuratus</name>
    <name type="common">Purple sea urchin</name>
    <dbReference type="NCBI Taxonomy" id="7668"/>
    <lineage>
        <taxon>Eukaryota</taxon>
        <taxon>Metazoa</taxon>
        <taxon>Echinodermata</taxon>
        <taxon>Eleutherozoa</taxon>
        <taxon>Echinozoa</taxon>
        <taxon>Echinoidea</taxon>
        <taxon>Euechinoidea</taxon>
        <taxon>Echinacea</taxon>
        <taxon>Camarodonta</taxon>
        <taxon>Echinidea</taxon>
        <taxon>Strongylocentrotidae</taxon>
        <taxon>Strongylocentrotus</taxon>
    </lineage>
</organism>
<dbReference type="EnsemblMetazoa" id="XM_011676708">
    <property type="protein sequence ID" value="XP_011675010"/>
    <property type="gene ID" value="LOC100890863"/>
</dbReference>
<keyword evidence="9" id="KW-0472">Membrane</keyword>
<keyword evidence="4" id="KW-0808">Transferase</keyword>
<dbReference type="GO" id="GO:0016758">
    <property type="term" value="F:hexosyltransferase activity"/>
    <property type="evidence" value="ECO:0007669"/>
    <property type="project" value="InterPro"/>
</dbReference>
<evidence type="ECO:0000256" key="2">
    <source>
        <dbReference type="ARBA" id="ARBA00008661"/>
    </source>
</evidence>
<evidence type="ECO:0000256" key="9">
    <source>
        <dbReference type="ARBA" id="ARBA00023136"/>
    </source>
</evidence>
<proteinExistence type="inferred from homology"/>
<name>A0A7M7HJZ5_STRPU</name>
<dbReference type="PANTHER" id="PTHR11214:SF314">
    <property type="entry name" value="HEXOSYLTRANSFERASE"/>
    <property type="match status" value="1"/>
</dbReference>
<dbReference type="EC" id="2.4.1.-" evidence="10"/>
<keyword evidence="7" id="KW-1133">Transmembrane helix</keyword>
<evidence type="ECO:0000256" key="10">
    <source>
        <dbReference type="RuleBase" id="RU363063"/>
    </source>
</evidence>
<evidence type="ECO:0000256" key="5">
    <source>
        <dbReference type="ARBA" id="ARBA00022692"/>
    </source>
</evidence>
<keyword evidence="12" id="KW-1185">Reference proteome</keyword>
<dbReference type="InParanoid" id="A0A7M7HJZ5"/>
<dbReference type="FunFam" id="3.90.550.50:FF:000067">
    <property type="entry name" value="Hexosyltransferase"/>
    <property type="match status" value="1"/>
</dbReference>
<dbReference type="GO" id="GO:0016757">
    <property type="term" value="F:glycosyltransferase activity"/>
    <property type="evidence" value="ECO:0000318"/>
    <property type="project" value="GO_Central"/>
</dbReference>
<sequence length="371" mass="42803">MRYMKSLLKISAFCIASAFTIIYHNCSTTFRLQTVTKGRLPSRAGFSNVTNKYANAVGYNVTAQMQILPEPVGYNVTAQIRPEQKPTSVPLRGWRKNVHWEPGAELDIYDFLINPVDKCNAGKDDITLLVLIKSAPCNTDRRDAARRTYISGAAKYNVSTRLLFIVGDSEAQDERENIQEEARRHRDILKVGFHDGYYNLTIKLVMGFKWALQFCNNSKFLMSTDDDTMIDIVTLVKDLDALPSKDHSQFVLGFTEEGCRPRRNVDSKWYIPEDLYPGKTYPRFPYGHGYVVSHHVLEKLYLLSRETPARIPFDDVYCGILLDKLSIRVLDRSTWLKDRHPQKKKQDYLTIEVSLQDMEKAWTSFEEDFEK</sequence>
<dbReference type="Pfam" id="PF01762">
    <property type="entry name" value="Galactosyl_T"/>
    <property type="match status" value="1"/>
</dbReference>
<dbReference type="OrthoDB" id="115198at2759"/>
<reference evidence="11" key="2">
    <citation type="submission" date="2021-01" db="UniProtKB">
        <authorList>
            <consortium name="EnsemblMetazoa"/>
        </authorList>
    </citation>
    <scope>IDENTIFICATION</scope>
</reference>
<comment type="subcellular location">
    <subcellularLocation>
        <location evidence="1 10">Golgi apparatus membrane</location>
        <topology evidence="1 10">Single-pass type II membrane protein</topology>
    </subcellularLocation>
</comment>
<dbReference type="GeneID" id="100890863"/>
<dbReference type="GO" id="GO:0000139">
    <property type="term" value="C:Golgi membrane"/>
    <property type="evidence" value="ECO:0000318"/>
    <property type="project" value="GO_Central"/>
</dbReference>
<protein>
    <recommendedName>
        <fullName evidence="10">Hexosyltransferase</fullName>
        <ecNumber evidence="10">2.4.1.-</ecNumber>
    </recommendedName>
</protein>
<dbReference type="OMA" id="CANELTF"/>
<dbReference type="KEGG" id="spu:100890863"/>
<dbReference type="GO" id="GO:0006493">
    <property type="term" value="P:protein O-linked glycosylation"/>
    <property type="evidence" value="ECO:0000318"/>
    <property type="project" value="GO_Central"/>
</dbReference>
<evidence type="ECO:0000313" key="11">
    <source>
        <dbReference type="EnsemblMetazoa" id="XP_011675010"/>
    </source>
</evidence>
<comment type="similarity">
    <text evidence="2 10">Belongs to the glycosyltransferase 31 family.</text>
</comment>
<dbReference type="InterPro" id="IPR002659">
    <property type="entry name" value="Glyco_trans_31"/>
</dbReference>
<dbReference type="Proteomes" id="UP000007110">
    <property type="component" value="Unassembled WGS sequence"/>
</dbReference>
<dbReference type="PANTHER" id="PTHR11214">
    <property type="entry name" value="BETA-1,3-N-ACETYLGLUCOSAMINYLTRANSFERASE"/>
    <property type="match status" value="1"/>
</dbReference>
<keyword evidence="3 10" id="KW-0328">Glycosyltransferase</keyword>
<dbReference type="RefSeq" id="XP_011675010.2">
    <property type="nucleotide sequence ID" value="XM_011676708.2"/>
</dbReference>
<evidence type="ECO:0000256" key="4">
    <source>
        <dbReference type="ARBA" id="ARBA00022679"/>
    </source>
</evidence>
<evidence type="ECO:0000256" key="6">
    <source>
        <dbReference type="ARBA" id="ARBA00022968"/>
    </source>
</evidence>
<keyword evidence="6" id="KW-0735">Signal-anchor</keyword>
<evidence type="ECO:0000256" key="8">
    <source>
        <dbReference type="ARBA" id="ARBA00023034"/>
    </source>
</evidence>
<dbReference type="AlphaFoldDB" id="A0A7M7HJZ5"/>
<reference evidence="12" key="1">
    <citation type="submission" date="2015-02" db="EMBL/GenBank/DDBJ databases">
        <title>Genome sequencing for Strongylocentrotus purpuratus.</title>
        <authorList>
            <person name="Murali S."/>
            <person name="Liu Y."/>
            <person name="Vee V."/>
            <person name="English A."/>
            <person name="Wang M."/>
            <person name="Skinner E."/>
            <person name="Han Y."/>
            <person name="Muzny D.M."/>
            <person name="Worley K.C."/>
            <person name="Gibbs R.A."/>
        </authorList>
    </citation>
    <scope>NUCLEOTIDE SEQUENCE</scope>
</reference>
<evidence type="ECO:0000313" key="12">
    <source>
        <dbReference type="Proteomes" id="UP000007110"/>
    </source>
</evidence>
<evidence type="ECO:0000256" key="3">
    <source>
        <dbReference type="ARBA" id="ARBA00022676"/>
    </source>
</evidence>
<keyword evidence="8 10" id="KW-0333">Golgi apparatus</keyword>
<keyword evidence="5" id="KW-0812">Transmembrane</keyword>
<evidence type="ECO:0000256" key="1">
    <source>
        <dbReference type="ARBA" id="ARBA00004323"/>
    </source>
</evidence>